<evidence type="ECO:0000259" key="2">
    <source>
        <dbReference type="Pfam" id="PF12849"/>
    </source>
</evidence>
<evidence type="ECO:0000256" key="1">
    <source>
        <dbReference type="ARBA" id="ARBA00022729"/>
    </source>
</evidence>
<protein>
    <submittedName>
        <fullName evidence="3">Substrate-binding domain-containing protein</fullName>
    </submittedName>
</protein>
<organism evidence="3 4">
    <name type="scientific">Prosthecochloris ethylica</name>
    <dbReference type="NCBI Taxonomy" id="2743976"/>
    <lineage>
        <taxon>Bacteria</taxon>
        <taxon>Pseudomonadati</taxon>
        <taxon>Chlorobiota</taxon>
        <taxon>Chlorobiia</taxon>
        <taxon>Chlorobiales</taxon>
        <taxon>Chlorobiaceae</taxon>
        <taxon>Prosthecochloris</taxon>
    </lineage>
</organism>
<dbReference type="InterPro" id="IPR024370">
    <property type="entry name" value="PBP_domain"/>
</dbReference>
<dbReference type="SUPFAM" id="SSF53850">
    <property type="entry name" value="Periplasmic binding protein-like II"/>
    <property type="match status" value="1"/>
</dbReference>
<dbReference type="Proteomes" id="UP000619838">
    <property type="component" value="Unassembled WGS sequence"/>
</dbReference>
<feature type="domain" description="PBP" evidence="2">
    <location>
        <begin position="32"/>
        <end position="273"/>
    </location>
</feature>
<dbReference type="PANTHER" id="PTHR30570">
    <property type="entry name" value="PERIPLASMIC PHOSPHATE BINDING COMPONENT OF PHOSPHATE ABC TRANSPORTER"/>
    <property type="match status" value="1"/>
</dbReference>
<proteinExistence type="predicted"/>
<gene>
    <name evidence="3" type="ORF">INT08_01895</name>
</gene>
<dbReference type="Gene3D" id="3.40.190.10">
    <property type="entry name" value="Periplasmic binding protein-like II"/>
    <property type="match status" value="2"/>
</dbReference>
<dbReference type="EMBL" id="JADGII010000002">
    <property type="protein sequence ID" value="MBF0635937.1"/>
    <property type="molecule type" value="Genomic_DNA"/>
</dbReference>
<comment type="caution">
    <text evidence="3">The sequence shown here is derived from an EMBL/GenBank/DDBJ whole genome shotgun (WGS) entry which is preliminary data.</text>
</comment>
<name>A0ABR9XPJ2_9CHLB</name>
<dbReference type="InterPro" id="IPR050811">
    <property type="entry name" value="Phosphate_ABC_transporter"/>
</dbReference>
<dbReference type="PANTHER" id="PTHR30570:SF1">
    <property type="entry name" value="PHOSPHATE-BINDING PROTEIN PSTS"/>
    <property type="match status" value="1"/>
</dbReference>
<keyword evidence="4" id="KW-1185">Reference proteome</keyword>
<dbReference type="RefSeq" id="WP_175187112.1">
    <property type="nucleotide sequence ID" value="NZ_JABVZQ010000004.1"/>
</dbReference>
<evidence type="ECO:0000313" key="3">
    <source>
        <dbReference type="EMBL" id="MBF0635937.1"/>
    </source>
</evidence>
<accession>A0ABR9XPJ2</accession>
<dbReference type="Pfam" id="PF12849">
    <property type="entry name" value="PBP_like_2"/>
    <property type="match status" value="1"/>
</dbReference>
<sequence length="300" mass="32745">MNIHFSLVAGAALAALLVTALAVFMFGEYSRSTTSPVSGRLTVGADRALQDIVRRLGDSFSSYYTEASISVEQGVSPDIFSGFASGRLSSAMLHGGLTRQEKALLEKQGRSFRCEPVARNAAVVVANADAGLTSLDFEYLRALSAGKGESRELRLFLDRRDLRFHYLLLRLLDTGLDRLVAHTVSGPRALVDTVASDRRAIAVLPLSDALAELAERPEGPDRPVLVPLSAAALAPLYPDQSSIYAESYPLVYTICYLYDTHDALATGFGAWMARQGQKTFMRSSLAPFRIPERRIELQEE</sequence>
<reference evidence="3 4" key="1">
    <citation type="journal article" date="2020" name="Microorganisms">
        <title>Simultaneous Genome Sequencing of Prosthecochloris ethylica and Desulfuromonas acetoxidans within a Syntrophic Mixture Reveals Unique Pili and Protein Interactions.</title>
        <authorList>
            <person name="Kyndt J.A."/>
            <person name="Van Beeumen J.J."/>
            <person name="Meyer T.E."/>
        </authorList>
    </citation>
    <scope>NUCLEOTIDE SEQUENCE [LARGE SCALE GENOMIC DNA]</scope>
    <source>
        <strain evidence="3 4">N3</strain>
    </source>
</reference>
<keyword evidence="1" id="KW-0732">Signal</keyword>
<evidence type="ECO:0000313" key="4">
    <source>
        <dbReference type="Proteomes" id="UP000619838"/>
    </source>
</evidence>